<evidence type="ECO:0000313" key="2">
    <source>
        <dbReference type="EMBL" id="KAK8916027.1"/>
    </source>
</evidence>
<gene>
    <name evidence="2" type="ORF">KSP39_PZI022471</name>
</gene>
<proteinExistence type="predicted"/>
<dbReference type="Pfam" id="PF26631">
    <property type="entry name" value="DUF8204"/>
    <property type="match status" value="1"/>
</dbReference>
<comment type="caution">
    <text evidence="2">The sequence shown here is derived from an EMBL/GenBank/DDBJ whole genome shotgun (WGS) entry which is preliminary data.</text>
</comment>
<dbReference type="Proteomes" id="UP001418222">
    <property type="component" value="Unassembled WGS sequence"/>
</dbReference>
<protein>
    <recommendedName>
        <fullName evidence="1">DUF8204 domain-containing protein</fullName>
    </recommendedName>
</protein>
<organism evidence="2 3">
    <name type="scientific">Platanthera zijinensis</name>
    <dbReference type="NCBI Taxonomy" id="2320716"/>
    <lineage>
        <taxon>Eukaryota</taxon>
        <taxon>Viridiplantae</taxon>
        <taxon>Streptophyta</taxon>
        <taxon>Embryophyta</taxon>
        <taxon>Tracheophyta</taxon>
        <taxon>Spermatophyta</taxon>
        <taxon>Magnoliopsida</taxon>
        <taxon>Liliopsida</taxon>
        <taxon>Asparagales</taxon>
        <taxon>Orchidaceae</taxon>
        <taxon>Orchidoideae</taxon>
        <taxon>Orchideae</taxon>
        <taxon>Orchidinae</taxon>
        <taxon>Platanthera</taxon>
    </lineage>
</organism>
<dbReference type="InterPro" id="IPR058517">
    <property type="entry name" value="DUF8204"/>
</dbReference>
<reference evidence="2 3" key="1">
    <citation type="journal article" date="2022" name="Nat. Plants">
        <title>Genomes of leafy and leafless Platanthera orchids illuminate the evolution of mycoheterotrophy.</title>
        <authorList>
            <person name="Li M.H."/>
            <person name="Liu K.W."/>
            <person name="Li Z."/>
            <person name="Lu H.C."/>
            <person name="Ye Q.L."/>
            <person name="Zhang D."/>
            <person name="Wang J.Y."/>
            <person name="Li Y.F."/>
            <person name="Zhong Z.M."/>
            <person name="Liu X."/>
            <person name="Yu X."/>
            <person name="Liu D.K."/>
            <person name="Tu X.D."/>
            <person name="Liu B."/>
            <person name="Hao Y."/>
            <person name="Liao X.Y."/>
            <person name="Jiang Y.T."/>
            <person name="Sun W.H."/>
            <person name="Chen J."/>
            <person name="Chen Y.Q."/>
            <person name="Ai Y."/>
            <person name="Zhai J.W."/>
            <person name="Wu S.S."/>
            <person name="Zhou Z."/>
            <person name="Hsiao Y.Y."/>
            <person name="Wu W.L."/>
            <person name="Chen Y.Y."/>
            <person name="Lin Y.F."/>
            <person name="Hsu J.L."/>
            <person name="Li C.Y."/>
            <person name="Wang Z.W."/>
            <person name="Zhao X."/>
            <person name="Zhong W.Y."/>
            <person name="Ma X.K."/>
            <person name="Ma L."/>
            <person name="Huang J."/>
            <person name="Chen G.Z."/>
            <person name="Huang M.Z."/>
            <person name="Huang L."/>
            <person name="Peng D.H."/>
            <person name="Luo Y.B."/>
            <person name="Zou S.Q."/>
            <person name="Chen S.P."/>
            <person name="Lan S."/>
            <person name="Tsai W.C."/>
            <person name="Van de Peer Y."/>
            <person name="Liu Z.J."/>
        </authorList>
    </citation>
    <scope>NUCLEOTIDE SEQUENCE [LARGE SCALE GENOMIC DNA]</scope>
    <source>
        <strain evidence="2">Lor287</strain>
    </source>
</reference>
<sequence length="99" mass="10958">MGERAASCCFLRKMEAVPNYIVGESEMEANNAGRNLLDFKYACVGYSVFLDNKDNKNETGDDQAELPFCAGLEELLGPLSACRAAQFGRCMPERWKPPS</sequence>
<keyword evidence="3" id="KW-1185">Reference proteome</keyword>
<accession>A0AAP0AUK8</accession>
<feature type="domain" description="DUF8204" evidence="1">
    <location>
        <begin position="9"/>
        <end position="74"/>
    </location>
</feature>
<dbReference type="PANTHER" id="PTHR34566">
    <property type="entry name" value="ALTERED INHERITANCE OF MITOCHONDRIA PROTEIN"/>
    <property type="match status" value="1"/>
</dbReference>
<evidence type="ECO:0000313" key="3">
    <source>
        <dbReference type="Proteomes" id="UP001418222"/>
    </source>
</evidence>
<dbReference type="AlphaFoldDB" id="A0AAP0AUK8"/>
<dbReference type="PANTHER" id="PTHR34566:SF2">
    <property type="entry name" value="ALTERED INHERITANCE OF MITOCHONDRIA PROTEIN"/>
    <property type="match status" value="1"/>
</dbReference>
<dbReference type="EMBL" id="JBBWWQ010000020">
    <property type="protein sequence ID" value="KAK8916027.1"/>
    <property type="molecule type" value="Genomic_DNA"/>
</dbReference>
<name>A0AAP0AUK8_9ASPA</name>
<evidence type="ECO:0000259" key="1">
    <source>
        <dbReference type="Pfam" id="PF26631"/>
    </source>
</evidence>